<protein>
    <submittedName>
        <fullName evidence="2">Uncharacterized protein</fullName>
    </submittedName>
</protein>
<proteinExistence type="predicted"/>
<name>A0A6H9WE79_9MICO</name>
<comment type="caution">
    <text evidence="2">The sequence shown here is derived from an EMBL/GenBank/DDBJ whole genome shotgun (WGS) entry which is preliminary data.</text>
</comment>
<reference evidence="2 3" key="1">
    <citation type="submission" date="2019-09" db="EMBL/GenBank/DDBJ databases">
        <title>Phylogeny of genus Pseudoclavibacter and closely related genus.</title>
        <authorList>
            <person name="Li Y."/>
        </authorList>
    </citation>
    <scope>NUCLEOTIDE SEQUENCE [LARGE SCALE GENOMIC DNA]</scope>
    <source>
        <strain evidence="2 3">EGI 60007</strain>
    </source>
</reference>
<organism evidence="2 3">
    <name type="scientific">Pseudoclavibacter endophyticus</name>
    <dbReference type="NCBI Taxonomy" id="1778590"/>
    <lineage>
        <taxon>Bacteria</taxon>
        <taxon>Bacillati</taxon>
        <taxon>Actinomycetota</taxon>
        <taxon>Actinomycetes</taxon>
        <taxon>Micrococcales</taxon>
        <taxon>Microbacteriaceae</taxon>
        <taxon>Pseudoclavibacter</taxon>
    </lineage>
</organism>
<evidence type="ECO:0000313" key="2">
    <source>
        <dbReference type="EMBL" id="KAB1649252.1"/>
    </source>
</evidence>
<feature type="compositionally biased region" description="Low complexity" evidence="1">
    <location>
        <begin position="107"/>
        <end position="120"/>
    </location>
</feature>
<evidence type="ECO:0000256" key="1">
    <source>
        <dbReference type="SAM" id="MobiDB-lite"/>
    </source>
</evidence>
<gene>
    <name evidence="2" type="ORF">F8O04_02960</name>
</gene>
<dbReference type="RefSeq" id="WP_158027844.1">
    <property type="nucleotide sequence ID" value="NZ_BMHG01000001.1"/>
</dbReference>
<dbReference type="Proteomes" id="UP000431744">
    <property type="component" value="Unassembled WGS sequence"/>
</dbReference>
<dbReference type="AlphaFoldDB" id="A0A6H9WE79"/>
<accession>A0A6H9WE79</accession>
<sequence length="174" mass="17815">MSAPGGRTASSADGTRYASLDEALAGANIPAENHEFIHSFLDSIDAIGFYQRSGYIKVVRRSHGPALQIHPGYTTGFRAEIEILLTIGEDAERWQSERGGLWGVTHPARGSGPAPRAAGPGASGARGRGAGASAPAAASGPSARPSRAAEPRDHGVCDSCFMALPATGVCDTCG</sequence>
<dbReference type="EMBL" id="WBJY01000001">
    <property type="protein sequence ID" value="KAB1649252.1"/>
    <property type="molecule type" value="Genomic_DNA"/>
</dbReference>
<feature type="compositionally biased region" description="Gly residues" evidence="1">
    <location>
        <begin position="121"/>
        <end position="130"/>
    </location>
</feature>
<feature type="compositionally biased region" description="Low complexity" evidence="1">
    <location>
        <begin position="131"/>
        <end position="146"/>
    </location>
</feature>
<keyword evidence="3" id="KW-1185">Reference proteome</keyword>
<feature type="region of interest" description="Disordered" evidence="1">
    <location>
        <begin position="105"/>
        <end position="151"/>
    </location>
</feature>
<dbReference type="OrthoDB" id="4989960at2"/>
<evidence type="ECO:0000313" key="3">
    <source>
        <dbReference type="Proteomes" id="UP000431744"/>
    </source>
</evidence>